<dbReference type="EMBL" id="JABFTP020000185">
    <property type="protein sequence ID" value="KAL3286291.1"/>
    <property type="molecule type" value="Genomic_DNA"/>
</dbReference>
<evidence type="ECO:0000256" key="1">
    <source>
        <dbReference type="SAM" id="Coils"/>
    </source>
</evidence>
<name>A0ABD2P5W8_9CUCU</name>
<keyword evidence="1" id="KW-0175">Coiled coil</keyword>
<sequence length="130" mass="15634">MKMEVYKCHRNSDITTYVCIKCLSLFHKSCAARDWKEKLLLVDGHKVICCDKQTESEKFQMNLKEIKQKNLLKNNRLRQLMAEKEYLLRESEEMERKMMDEIERQKKSISDMQDYRSKKFFCSSGIYKAS</sequence>
<proteinExistence type="predicted"/>
<comment type="caution">
    <text evidence="2">The sequence shown here is derived from an EMBL/GenBank/DDBJ whole genome shotgun (WGS) entry which is preliminary data.</text>
</comment>
<evidence type="ECO:0000313" key="2">
    <source>
        <dbReference type="EMBL" id="KAL3286291.1"/>
    </source>
</evidence>
<keyword evidence="3" id="KW-1185">Reference proteome</keyword>
<organism evidence="2 3">
    <name type="scientific">Cryptolaemus montrouzieri</name>
    <dbReference type="NCBI Taxonomy" id="559131"/>
    <lineage>
        <taxon>Eukaryota</taxon>
        <taxon>Metazoa</taxon>
        <taxon>Ecdysozoa</taxon>
        <taxon>Arthropoda</taxon>
        <taxon>Hexapoda</taxon>
        <taxon>Insecta</taxon>
        <taxon>Pterygota</taxon>
        <taxon>Neoptera</taxon>
        <taxon>Endopterygota</taxon>
        <taxon>Coleoptera</taxon>
        <taxon>Polyphaga</taxon>
        <taxon>Cucujiformia</taxon>
        <taxon>Coccinelloidea</taxon>
        <taxon>Coccinellidae</taxon>
        <taxon>Scymninae</taxon>
        <taxon>Scymnini</taxon>
        <taxon>Cryptolaemus</taxon>
    </lineage>
</organism>
<feature type="coiled-coil region" evidence="1">
    <location>
        <begin position="63"/>
        <end position="108"/>
    </location>
</feature>
<dbReference type="AlphaFoldDB" id="A0ABD2P5W8"/>
<dbReference type="Proteomes" id="UP001516400">
    <property type="component" value="Unassembled WGS sequence"/>
</dbReference>
<accession>A0ABD2P5W8</accession>
<protein>
    <submittedName>
        <fullName evidence="2">Uncharacterized protein</fullName>
    </submittedName>
</protein>
<evidence type="ECO:0000313" key="3">
    <source>
        <dbReference type="Proteomes" id="UP001516400"/>
    </source>
</evidence>
<reference evidence="2 3" key="1">
    <citation type="journal article" date="2021" name="BMC Biol.">
        <title>Horizontally acquired antibacterial genes associated with adaptive radiation of ladybird beetles.</title>
        <authorList>
            <person name="Li H.S."/>
            <person name="Tang X.F."/>
            <person name="Huang Y.H."/>
            <person name="Xu Z.Y."/>
            <person name="Chen M.L."/>
            <person name="Du X.Y."/>
            <person name="Qiu B.Y."/>
            <person name="Chen P.T."/>
            <person name="Zhang W."/>
            <person name="Slipinski A."/>
            <person name="Escalona H.E."/>
            <person name="Waterhouse R.M."/>
            <person name="Zwick A."/>
            <person name="Pang H."/>
        </authorList>
    </citation>
    <scope>NUCLEOTIDE SEQUENCE [LARGE SCALE GENOMIC DNA]</scope>
    <source>
        <strain evidence="2">SYSU2018</strain>
    </source>
</reference>
<gene>
    <name evidence="2" type="ORF">HHI36_000800</name>
</gene>